<reference evidence="1" key="1">
    <citation type="submission" date="2023-10" db="EMBL/GenBank/DDBJ databases">
        <authorList>
            <person name="Rodriguez Cubillos JULIANA M."/>
            <person name="De Vega J."/>
        </authorList>
    </citation>
    <scope>NUCLEOTIDE SEQUENCE</scope>
</reference>
<sequence length="104" mass="11204">MAINKAVVGQNFLKGLAATTKSPALTRCANFDYDGVVGSFKSALGEIKEDAETASYDAAVSIDGPTTCDRELEAEHFVNPQVTALNRQIFLVCQMARYATDKLV</sequence>
<gene>
    <name evidence="1" type="ORF">MILVUS5_LOCUS1748</name>
</gene>
<organism evidence="1 2">
    <name type="scientific">Trifolium pratense</name>
    <name type="common">Red clover</name>
    <dbReference type="NCBI Taxonomy" id="57577"/>
    <lineage>
        <taxon>Eukaryota</taxon>
        <taxon>Viridiplantae</taxon>
        <taxon>Streptophyta</taxon>
        <taxon>Embryophyta</taxon>
        <taxon>Tracheophyta</taxon>
        <taxon>Spermatophyta</taxon>
        <taxon>Magnoliopsida</taxon>
        <taxon>eudicotyledons</taxon>
        <taxon>Gunneridae</taxon>
        <taxon>Pentapetalae</taxon>
        <taxon>rosids</taxon>
        <taxon>fabids</taxon>
        <taxon>Fabales</taxon>
        <taxon>Fabaceae</taxon>
        <taxon>Papilionoideae</taxon>
        <taxon>50 kb inversion clade</taxon>
        <taxon>NPAAA clade</taxon>
        <taxon>Hologalegina</taxon>
        <taxon>IRL clade</taxon>
        <taxon>Trifolieae</taxon>
        <taxon>Trifolium</taxon>
    </lineage>
</organism>
<evidence type="ECO:0000313" key="1">
    <source>
        <dbReference type="EMBL" id="CAJ2629845.1"/>
    </source>
</evidence>
<evidence type="ECO:0000313" key="2">
    <source>
        <dbReference type="Proteomes" id="UP001177021"/>
    </source>
</evidence>
<dbReference type="EMBL" id="CASHSV030000001">
    <property type="protein sequence ID" value="CAJ2629845.1"/>
    <property type="molecule type" value="Genomic_DNA"/>
</dbReference>
<protein>
    <submittedName>
        <fullName evidence="1">Uncharacterized protein</fullName>
    </submittedName>
</protein>
<keyword evidence="2" id="KW-1185">Reference proteome</keyword>
<comment type="caution">
    <text evidence="1">The sequence shown here is derived from an EMBL/GenBank/DDBJ whole genome shotgun (WGS) entry which is preliminary data.</text>
</comment>
<name>A0ACB0ICK9_TRIPR</name>
<proteinExistence type="predicted"/>
<dbReference type="Proteomes" id="UP001177021">
    <property type="component" value="Unassembled WGS sequence"/>
</dbReference>
<accession>A0ACB0ICK9</accession>